<protein>
    <submittedName>
        <fullName evidence="1">Transcription factor</fullName>
    </submittedName>
</protein>
<evidence type="ECO:0000313" key="1">
    <source>
        <dbReference type="EMBL" id="QGY04839.1"/>
    </source>
</evidence>
<dbReference type="Pfam" id="PF07704">
    <property type="entry name" value="PSK_trans_fac"/>
    <property type="match status" value="1"/>
</dbReference>
<dbReference type="KEGG" id="mmes:MMSR116_25245"/>
<dbReference type="OrthoDB" id="9814421at2"/>
<dbReference type="EMBL" id="CP043538">
    <property type="protein sequence ID" value="QGY04839.1"/>
    <property type="molecule type" value="Genomic_DNA"/>
</dbReference>
<proteinExistence type="predicted"/>
<reference evidence="1 2" key="2">
    <citation type="journal article" date="2013" name="Genome Announc.">
        <title>Draft Genome Sequence of Methylobacterium mesophilicum Strain SR1.6/6, Isolated from Citrus sinensis.</title>
        <authorList>
            <person name="Marinho Almeida D."/>
            <person name="Dini-Andreote F."/>
            <person name="Camargo Neves A.A."/>
            <person name="Juca Ramos R.T."/>
            <person name="Andreote F.D."/>
            <person name="Carneiro A.R."/>
            <person name="Oliveira de Souza Lima A."/>
            <person name="Caracciolo Gomes de Sa P.H."/>
            <person name="Ribeiro Barbosa M.S."/>
            <person name="Araujo W.L."/>
            <person name="Silva A."/>
        </authorList>
    </citation>
    <scope>NUCLEOTIDE SEQUENCE [LARGE SCALE GENOMIC DNA]</scope>
    <source>
        <strain evidence="1 2">SR1.6/6</strain>
    </source>
</reference>
<dbReference type="AlphaFoldDB" id="A0A6B9FSK8"/>
<evidence type="ECO:0000313" key="2">
    <source>
        <dbReference type="Proteomes" id="UP000012488"/>
    </source>
</evidence>
<dbReference type="Proteomes" id="UP000012488">
    <property type="component" value="Chromosome"/>
</dbReference>
<dbReference type="RefSeq" id="WP_010685578.1">
    <property type="nucleotide sequence ID" value="NZ_CP043538.1"/>
</dbReference>
<reference evidence="1 2" key="1">
    <citation type="journal article" date="2012" name="Genet. Mol. Biol.">
        <title>Analysis of 16S rRNA and mxaF genes revealing insights into Methylobacterium niche-specific plant association.</title>
        <authorList>
            <person name="Dourado M.N."/>
            <person name="Andreote F.D."/>
            <person name="Dini-Andreote F."/>
            <person name="Conti R."/>
            <person name="Araujo J.M."/>
            <person name="Araujo W.L."/>
        </authorList>
    </citation>
    <scope>NUCLEOTIDE SEQUENCE [LARGE SCALE GENOMIC DNA]</scope>
    <source>
        <strain evidence="1 2">SR1.6/6</strain>
    </source>
</reference>
<name>A0A6B9FSK8_9HYPH</name>
<organism evidence="1 2">
    <name type="scientific">Methylobacterium mesophilicum SR1.6/6</name>
    <dbReference type="NCBI Taxonomy" id="908290"/>
    <lineage>
        <taxon>Bacteria</taxon>
        <taxon>Pseudomonadati</taxon>
        <taxon>Pseudomonadota</taxon>
        <taxon>Alphaproteobacteria</taxon>
        <taxon>Hyphomicrobiales</taxon>
        <taxon>Methylobacteriaceae</taxon>
        <taxon>Methylobacterium</taxon>
    </lineage>
</organism>
<dbReference type="InterPro" id="IPR011660">
    <property type="entry name" value="VapB-like"/>
</dbReference>
<accession>A0A6B9FSK8</accession>
<sequence>MPLNIRSEVVNQLAEKLASRAGVSKTEAVRIALQNELDRRDESLTEFLEKIRPIQEALAAYPKTGLKADKTFYDSLYED</sequence>
<gene>
    <name evidence="1" type="ORF">MMSR116_25245</name>
</gene>